<accession>A0A8X6RRD4</accession>
<dbReference type="Proteomes" id="UP000887159">
    <property type="component" value="Unassembled WGS sequence"/>
</dbReference>
<dbReference type="EMBL" id="BMAU01021190">
    <property type="protein sequence ID" value="GFX96171.1"/>
    <property type="molecule type" value="Genomic_DNA"/>
</dbReference>
<evidence type="ECO:0000313" key="1">
    <source>
        <dbReference type="EMBL" id="GFX96171.1"/>
    </source>
</evidence>
<proteinExistence type="predicted"/>
<gene>
    <name evidence="1" type="ORF">TNCV_2290601</name>
</gene>
<name>A0A8X6RRD4_TRICX</name>
<reference evidence="1" key="1">
    <citation type="submission" date="2020-08" db="EMBL/GenBank/DDBJ databases">
        <title>Multicomponent nature underlies the extraordinary mechanical properties of spider dragline silk.</title>
        <authorList>
            <person name="Kono N."/>
            <person name="Nakamura H."/>
            <person name="Mori M."/>
            <person name="Yoshida Y."/>
            <person name="Ohtoshi R."/>
            <person name="Malay A.D."/>
            <person name="Moran D.A.P."/>
            <person name="Tomita M."/>
            <person name="Numata K."/>
            <person name="Arakawa K."/>
        </authorList>
    </citation>
    <scope>NUCLEOTIDE SEQUENCE</scope>
</reference>
<organism evidence="1 2">
    <name type="scientific">Trichonephila clavipes</name>
    <name type="common">Golden silk orbweaver</name>
    <name type="synonym">Nephila clavipes</name>
    <dbReference type="NCBI Taxonomy" id="2585209"/>
    <lineage>
        <taxon>Eukaryota</taxon>
        <taxon>Metazoa</taxon>
        <taxon>Ecdysozoa</taxon>
        <taxon>Arthropoda</taxon>
        <taxon>Chelicerata</taxon>
        <taxon>Arachnida</taxon>
        <taxon>Araneae</taxon>
        <taxon>Araneomorphae</taxon>
        <taxon>Entelegynae</taxon>
        <taxon>Araneoidea</taxon>
        <taxon>Nephilidae</taxon>
        <taxon>Trichonephila</taxon>
    </lineage>
</organism>
<sequence length="108" mass="12427">MKSGLTAVLICEGSKFAACMEHFLTRNSDIERELKFQRNHKFDAIKYYINSLRNQKIEANEQKIQLRAFVTNEILHLNQKSTVVPDISGTSTDDIILNPVLNKHVRLL</sequence>
<keyword evidence="2" id="KW-1185">Reference proteome</keyword>
<dbReference type="AlphaFoldDB" id="A0A8X6RRD4"/>
<evidence type="ECO:0000313" key="2">
    <source>
        <dbReference type="Proteomes" id="UP000887159"/>
    </source>
</evidence>
<protein>
    <submittedName>
        <fullName evidence="1">Uncharacterized protein</fullName>
    </submittedName>
</protein>
<comment type="caution">
    <text evidence="1">The sequence shown here is derived from an EMBL/GenBank/DDBJ whole genome shotgun (WGS) entry which is preliminary data.</text>
</comment>